<proteinExistence type="predicted"/>
<keyword evidence="3" id="KW-1185">Reference proteome</keyword>
<dbReference type="Gene3D" id="3.40.50.720">
    <property type="entry name" value="NAD(P)-binding Rossmann-like Domain"/>
    <property type="match status" value="1"/>
</dbReference>
<evidence type="ECO:0000313" key="2">
    <source>
        <dbReference type="EMBL" id="MFF3226219.1"/>
    </source>
</evidence>
<dbReference type="PANTHER" id="PTHR43162">
    <property type="match status" value="1"/>
</dbReference>
<dbReference type="Proteomes" id="UP001601948">
    <property type="component" value="Unassembled WGS sequence"/>
</dbReference>
<dbReference type="InterPro" id="IPR016040">
    <property type="entry name" value="NAD(P)-bd_dom"/>
</dbReference>
<gene>
    <name evidence="2" type="ORF">ACFYV7_25720</name>
</gene>
<name>A0ABW6QZA9_9NOCA</name>
<dbReference type="SUPFAM" id="SSF51735">
    <property type="entry name" value="NAD(P)-binding Rossmann-fold domains"/>
    <property type="match status" value="1"/>
</dbReference>
<dbReference type="InterPro" id="IPR036291">
    <property type="entry name" value="NAD(P)-bd_dom_sf"/>
</dbReference>
<dbReference type="EMBL" id="JBIAPI010000007">
    <property type="protein sequence ID" value="MFF3226219.1"/>
    <property type="molecule type" value="Genomic_DNA"/>
</dbReference>
<dbReference type="Pfam" id="PF13460">
    <property type="entry name" value="NAD_binding_10"/>
    <property type="match status" value="1"/>
</dbReference>
<sequence>MILVTGGRGAVATTLLVLLRADGLAVRVGSAHPGQLRVPADVPTVACDLAEPTTFPAALADVTSVFLYAEGTTISEFVTAATEAGVEHIVLLSSSSVLDPDAATNPVAKSHLDAELGLAGAPMTVSVLRPGAFAGNARSWAWAINAGQPISLPYPNAYGDPIHELDIAEAAYSLLTKPDSRGGQYNLTGPETLTFTAQLDRVAQVIGRTIAIDHVTPEVWKHQMAEHIPAHFADGLLAYWRRCDGVPSPITDDVSTLTGRPARSFTSWLEENAAVFTG</sequence>
<feature type="domain" description="NAD(P)-binding" evidence="1">
    <location>
        <begin position="6"/>
        <end position="140"/>
    </location>
</feature>
<dbReference type="RefSeq" id="WP_387721299.1">
    <property type="nucleotide sequence ID" value="NZ_JBIAPI010000007.1"/>
</dbReference>
<evidence type="ECO:0000259" key="1">
    <source>
        <dbReference type="Pfam" id="PF13460"/>
    </source>
</evidence>
<organism evidence="2 3">
    <name type="scientific">Nocardia suismassiliense</name>
    <dbReference type="NCBI Taxonomy" id="2077092"/>
    <lineage>
        <taxon>Bacteria</taxon>
        <taxon>Bacillati</taxon>
        <taxon>Actinomycetota</taxon>
        <taxon>Actinomycetes</taxon>
        <taxon>Mycobacteriales</taxon>
        <taxon>Nocardiaceae</taxon>
        <taxon>Nocardia</taxon>
    </lineage>
</organism>
<dbReference type="InterPro" id="IPR051604">
    <property type="entry name" value="Ergot_Alk_Oxidoreductase"/>
</dbReference>
<dbReference type="PANTHER" id="PTHR43162:SF1">
    <property type="entry name" value="PRESTALK A DIFFERENTIATION PROTEIN A"/>
    <property type="match status" value="1"/>
</dbReference>
<accession>A0ABW6QZA9</accession>
<comment type="caution">
    <text evidence="2">The sequence shown here is derived from an EMBL/GenBank/DDBJ whole genome shotgun (WGS) entry which is preliminary data.</text>
</comment>
<evidence type="ECO:0000313" key="3">
    <source>
        <dbReference type="Proteomes" id="UP001601948"/>
    </source>
</evidence>
<reference evidence="2 3" key="1">
    <citation type="submission" date="2024-10" db="EMBL/GenBank/DDBJ databases">
        <title>The Natural Products Discovery Center: Release of the First 8490 Sequenced Strains for Exploring Actinobacteria Biosynthetic Diversity.</title>
        <authorList>
            <person name="Kalkreuter E."/>
            <person name="Kautsar S.A."/>
            <person name="Yang D."/>
            <person name="Bader C.D."/>
            <person name="Teijaro C.N."/>
            <person name="Fluegel L."/>
            <person name="Davis C.M."/>
            <person name="Simpson J.R."/>
            <person name="Lauterbach L."/>
            <person name="Steele A.D."/>
            <person name="Gui C."/>
            <person name="Meng S."/>
            <person name="Li G."/>
            <person name="Viehrig K."/>
            <person name="Ye F."/>
            <person name="Su P."/>
            <person name="Kiefer A.F."/>
            <person name="Nichols A."/>
            <person name="Cepeda A.J."/>
            <person name="Yan W."/>
            <person name="Fan B."/>
            <person name="Jiang Y."/>
            <person name="Adhikari A."/>
            <person name="Zheng C.-J."/>
            <person name="Schuster L."/>
            <person name="Cowan T.M."/>
            <person name="Smanski M.J."/>
            <person name="Chevrette M.G."/>
            <person name="De Carvalho L.P.S."/>
            <person name="Shen B."/>
        </authorList>
    </citation>
    <scope>NUCLEOTIDE SEQUENCE [LARGE SCALE GENOMIC DNA]</scope>
    <source>
        <strain evidence="2 3">NPDC003040</strain>
    </source>
</reference>
<protein>
    <submittedName>
        <fullName evidence="2">NAD(P)H-binding protein</fullName>
    </submittedName>
</protein>